<evidence type="ECO:0000313" key="2">
    <source>
        <dbReference type="Proteomes" id="UP000245048"/>
    </source>
</evidence>
<keyword evidence="2" id="KW-1185">Reference proteome</keyword>
<proteinExistence type="predicted"/>
<dbReference type="AlphaFoldDB" id="A0A2U1V558"/>
<gene>
    <name evidence="1" type="ORF">CR165_10560</name>
</gene>
<dbReference type="EMBL" id="PDOA01000005">
    <property type="protein sequence ID" value="PWC29022.1"/>
    <property type="molecule type" value="Genomic_DNA"/>
</dbReference>
<evidence type="ECO:0000313" key="1">
    <source>
        <dbReference type="EMBL" id="PWC29022.1"/>
    </source>
</evidence>
<accession>A0A2U1V558</accession>
<sequence>MRAFARPAQLDRGIPFSALSDDIDPILMGGETYGRIIEAFGDKVACEAMMIGQSYAFWQVLPILNVPSTIDYWVHREDLLRVLFRMRCDPSWYTRTSNRVLVRTYEPKAYDLPRVSGGVTRDHVRAFAAGFPKLSEHLETLIPWRKRKAGMPEADAEKANSIAASFLGIEVDLRTGSLVSAKDTEFAVQLAVGSHENGRQKLEWERVYTFLDALAPWISQSPAVELYPELASASWSCALDAALHVPEIWTGQAAMDVEGVEATAFEQRDACIAWHNDLLRSIRS</sequence>
<organism evidence="1 2">
    <name type="scientific">Teichococcus aestuarii</name>
    <dbReference type="NCBI Taxonomy" id="568898"/>
    <lineage>
        <taxon>Bacteria</taxon>
        <taxon>Pseudomonadati</taxon>
        <taxon>Pseudomonadota</taxon>
        <taxon>Alphaproteobacteria</taxon>
        <taxon>Acetobacterales</taxon>
        <taxon>Roseomonadaceae</taxon>
        <taxon>Roseomonas</taxon>
    </lineage>
</organism>
<dbReference type="Proteomes" id="UP000245048">
    <property type="component" value="Unassembled WGS sequence"/>
</dbReference>
<protein>
    <submittedName>
        <fullName evidence="1">Uncharacterized protein</fullName>
    </submittedName>
</protein>
<name>A0A2U1V558_9PROT</name>
<reference evidence="2" key="1">
    <citation type="submission" date="2017-10" db="EMBL/GenBank/DDBJ databases">
        <authorList>
            <person name="Toshchakov S.V."/>
            <person name="Goeva M.A."/>
        </authorList>
    </citation>
    <scope>NUCLEOTIDE SEQUENCE [LARGE SCALE GENOMIC DNA]</scope>
    <source>
        <strain evidence="2">JR1/69-1-13</strain>
    </source>
</reference>
<comment type="caution">
    <text evidence="1">The sequence shown here is derived from an EMBL/GenBank/DDBJ whole genome shotgun (WGS) entry which is preliminary data.</text>
</comment>